<dbReference type="EMBL" id="ML986487">
    <property type="protein sequence ID" value="KAF2279052.1"/>
    <property type="molecule type" value="Genomic_DNA"/>
</dbReference>
<feature type="region of interest" description="Disordered" evidence="1">
    <location>
        <begin position="304"/>
        <end position="358"/>
    </location>
</feature>
<evidence type="ECO:0000313" key="3">
    <source>
        <dbReference type="Proteomes" id="UP000800097"/>
    </source>
</evidence>
<reference evidence="2" key="1">
    <citation type="journal article" date="2020" name="Stud. Mycol.">
        <title>101 Dothideomycetes genomes: a test case for predicting lifestyles and emergence of pathogens.</title>
        <authorList>
            <person name="Haridas S."/>
            <person name="Albert R."/>
            <person name="Binder M."/>
            <person name="Bloem J."/>
            <person name="Labutti K."/>
            <person name="Salamov A."/>
            <person name="Andreopoulos B."/>
            <person name="Baker S."/>
            <person name="Barry K."/>
            <person name="Bills G."/>
            <person name="Bluhm B."/>
            <person name="Cannon C."/>
            <person name="Castanera R."/>
            <person name="Culley D."/>
            <person name="Daum C."/>
            <person name="Ezra D."/>
            <person name="Gonzalez J."/>
            <person name="Henrissat B."/>
            <person name="Kuo A."/>
            <person name="Liang C."/>
            <person name="Lipzen A."/>
            <person name="Lutzoni F."/>
            <person name="Magnuson J."/>
            <person name="Mondo S."/>
            <person name="Nolan M."/>
            <person name="Ohm R."/>
            <person name="Pangilinan J."/>
            <person name="Park H.-J."/>
            <person name="Ramirez L."/>
            <person name="Alfaro M."/>
            <person name="Sun H."/>
            <person name="Tritt A."/>
            <person name="Yoshinaga Y."/>
            <person name="Zwiers L.-H."/>
            <person name="Turgeon B."/>
            <person name="Goodwin S."/>
            <person name="Spatafora J."/>
            <person name="Crous P."/>
            <person name="Grigoriev I."/>
        </authorList>
    </citation>
    <scope>NUCLEOTIDE SEQUENCE</scope>
    <source>
        <strain evidence="2">CBS 379.55</strain>
    </source>
</reference>
<evidence type="ECO:0000313" key="2">
    <source>
        <dbReference type="EMBL" id="KAF2279052.1"/>
    </source>
</evidence>
<evidence type="ECO:0000256" key="1">
    <source>
        <dbReference type="SAM" id="MobiDB-lite"/>
    </source>
</evidence>
<proteinExistence type="predicted"/>
<accession>A0A6A6JR77</accession>
<feature type="region of interest" description="Disordered" evidence="1">
    <location>
        <begin position="1"/>
        <end position="55"/>
    </location>
</feature>
<organism evidence="2 3">
    <name type="scientific">Westerdykella ornata</name>
    <dbReference type="NCBI Taxonomy" id="318751"/>
    <lineage>
        <taxon>Eukaryota</taxon>
        <taxon>Fungi</taxon>
        <taxon>Dikarya</taxon>
        <taxon>Ascomycota</taxon>
        <taxon>Pezizomycotina</taxon>
        <taxon>Dothideomycetes</taxon>
        <taxon>Pleosporomycetidae</taxon>
        <taxon>Pleosporales</taxon>
        <taxon>Sporormiaceae</taxon>
        <taxon>Westerdykella</taxon>
    </lineage>
</organism>
<dbReference type="GeneID" id="54547080"/>
<dbReference type="AlphaFoldDB" id="A0A6A6JR77"/>
<dbReference type="Proteomes" id="UP000800097">
    <property type="component" value="Unassembled WGS sequence"/>
</dbReference>
<protein>
    <submittedName>
        <fullName evidence="2">Uncharacterized protein</fullName>
    </submittedName>
</protein>
<feature type="compositionally biased region" description="Low complexity" evidence="1">
    <location>
        <begin position="323"/>
        <end position="335"/>
    </location>
</feature>
<name>A0A6A6JR77_WESOR</name>
<gene>
    <name evidence="2" type="ORF">EI97DRAFT_226451</name>
</gene>
<dbReference type="RefSeq" id="XP_033656591.1">
    <property type="nucleotide sequence ID" value="XM_033793905.1"/>
</dbReference>
<keyword evidence="3" id="KW-1185">Reference proteome</keyword>
<sequence length="425" mass="46365">MAGKREDIPPDIAMQDVDPQRDQGVGSQGPYQSRAQPPSPPAHFPHDSVPSYGSVPLGPVLPAPVHPVSGLPSTPNRIPLNGLPTLPQYPISNRHLLLSWANQYCHAPPSYSAMASTSAPWQWPGAMPNQATNSVRQSGPGHRNTRPVGLESHQAYNNHRQYTFVNYYGPDNGAYDPAAALRRGAALETPTPYHIPPLGTENLRNGQILQPFSTGAFGQLTRPDNEIRPQGTSMIRPRAMTAQSGHIPTVRLSNSILPDGPVVLPTKSPSVDAGMYPGWTPHPPYTQPTRPRAYDFVREPVAMGDPDTAAHAQSSKLADSLAQPEPLEQSQEQSQGIAPRASNIEGRDNSVPGNSSHFLAHQEPLDQVSRMKQQIYHEKGVAVRQYLAVRERERTVGEEDKQKAGYPRGESVERLDVLTICAVRT</sequence>